<sequence>MEDFSFTKGKLIRYSSIIRGSLEECGELDILDRDLDDTLVTHSDNSTVNESSTTNQKYSTAADHIIERKLFSPRVSGCQWQANKQKSLEFETLKLIQQEKPEDHLRRFTRSAKMTNSSDNEPPSPASMNGSESPEQFAGFGSKPAKQKRLLSLPLIEMIVAEEHNQSFE</sequence>
<keyword evidence="3" id="KW-1185">Reference proteome</keyword>
<dbReference type="Proteomes" id="UP000031516">
    <property type="component" value="Unassembled WGS sequence"/>
</dbReference>
<feature type="region of interest" description="Disordered" evidence="1">
    <location>
        <begin position="110"/>
        <end position="144"/>
    </location>
</feature>
<protein>
    <submittedName>
        <fullName evidence="2">WGS project CCBQ000000000 data, contig 00058</fullName>
    </submittedName>
</protein>
<dbReference type="AlphaFoldDB" id="A0A0A8LDI2"/>
<comment type="caution">
    <text evidence="2">The sequence shown here is derived from an EMBL/GenBank/DDBJ whole genome shotgun (WGS) entry which is preliminary data.</text>
</comment>
<evidence type="ECO:0000256" key="1">
    <source>
        <dbReference type="SAM" id="MobiDB-lite"/>
    </source>
</evidence>
<evidence type="ECO:0000313" key="3">
    <source>
        <dbReference type="Proteomes" id="UP000031516"/>
    </source>
</evidence>
<gene>
    <name evidence="2" type="ORF">KLDO_g4667</name>
</gene>
<proteinExistence type="predicted"/>
<name>A0A0A8LDI2_9SACH</name>
<dbReference type="OrthoDB" id="4070006at2759"/>
<organism evidence="2 3">
    <name type="scientific">Kluyveromyces dobzhanskii CBS 2104</name>
    <dbReference type="NCBI Taxonomy" id="1427455"/>
    <lineage>
        <taxon>Eukaryota</taxon>
        <taxon>Fungi</taxon>
        <taxon>Dikarya</taxon>
        <taxon>Ascomycota</taxon>
        <taxon>Saccharomycotina</taxon>
        <taxon>Saccharomycetes</taxon>
        <taxon>Saccharomycetales</taxon>
        <taxon>Saccharomycetaceae</taxon>
        <taxon>Kluyveromyces</taxon>
    </lineage>
</organism>
<feature type="compositionally biased region" description="Polar residues" evidence="1">
    <location>
        <begin position="112"/>
        <end position="134"/>
    </location>
</feature>
<dbReference type="EMBL" id="CCBQ010000047">
    <property type="protein sequence ID" value="CDO96464.1"/>
    <property type="molecule type" value="Genomic_DNA"/>
</dbReference>
<reference evidence="2 3" key="1">
    <citation type="submission" date="2014-03" db="EMBL/GenBank/DDBJ databases">
        <title>The genome of Kluyveromyces dobzhanskii.</title>
        <authorList>
            <person name="Nystedt B."/>
            <person name="Astrom S."/>
        </authorList>
    </citation>
    <scope>NUCLEOTIDE SEQUENCE [LARGE SCALE GENOMIC DNA]</scope>
    <source>
        <strain evidence="2 3">CBS 2104</strain>
    </source>
</reference>
<accession>A0A0A8LDI2</accession>
<evidence type="ECO:0000313" key="2">
    <source>
        <dbReference type="EMBL" id="CDO96464.1"/>
    </source>
</evidence>